<evidence type="ECO:0000313" key="3">
    <source>
        <dbReference type="EMBL" id="MDO7021232.1"/>
    </source>
</evidence>
<dbReference type="SUPFAM" id="SSF103088">
    <property type="entry name" value="OmpA-like"/>
    <property type="match status" value="1"/>
</dbReference>
<sequence>MKYIKIFLIIIIPFIFTACFIPERRLYFSWNRPQKIKDTCDYEFNVNTNISLIKTERGYLLDTDKEIYYRLGEEKPYNIDDYYYVMNEVMTFMSNNRNCILIVEGHADITGHGNGDINYRLSERRASVIRDVILSSGFFHKRVQIFAYSDIIPKYITNISQNRRVDFIALKCERELSNYLNYYSNYYSNITAFSSNINE</sequence>
<dbReference type="PROSITE" id="PS51257">
    <property type="entry name" value="PROKAR_LIPOPROTEIN"/>
    <property type="match status" value="1"/>
</dbReference>
<dbReference type="InterPro" id="IPR036737">
    <property type="entry name" value="OmpA-like_sf"/>
</dbReference>
<evidence type="ECO:0000313" key="4">
    <source>
        <dbReference type="Proteomes" id="UP001175147"/>
    </source>
</evidence>
<reference evidence="3" key="1">
    <citation type="submission" date="2023-07" db="EMBL/GenBank/DDBJ databases">
        <title>Mucosal microbiota of week-old chicken and adult hens.</title>
        <authorList>
            <person name="Volf J."/>
            <person name="Karasova D."/>
            <person name="Crhanova M."/>
            <person name="Faldynova M."/>
            <person name="Prikrylova H."/>
            <person name="Zeman M."/>
            <person name="Babak V."/>
            <person name="Rajova J."/>
            <person name="Rychlik I."/>
        </authorList>
    </citation>
    <scope>NUCLEOTIDE SEQUENCE</scope>
    <source>
        <strain evidence="3">ET902</strain>
    </source>
</reference>
<protein>
    <submittedName>
        <fullName evidence="3">OmpA family protein</fullName>
    </submittedName>
</protein>
<keyword evidence="1" id="KW-0812">Transmembrane</keyword>
<keyword evidence="4" id="KW-1185">Reference proteome</keyword>
<keyword evidence="1" id="KW-0472">Membrane</keyword>
<gene>
    <name evidence="3" type="ORF">Q5M86_10650</name>
</gene>
<keyword evidence="1" id="KW-1133">Transmembrane helix</keyword>
<evidence type="ECO:0000256" key="1">
    <source>
        <dbReference type="SAM" id="Phobius"/>
    </source>
</evidence>
<dbReference type="Pfam" id="PF00691">
    <property type="entry name" value="OmpA"/>
    <property type="match status" value="1"/>
</dbReference>
<feature type="transmembrane region" description="Helical" evidence="1">
    <location>
        <begin position="6"/>
        <end position="22"/>
    </location>
</feature>
<accession>A0ABT8YZB7</accession>
<dbReference type="InterPro" id="IPR006665">
    <property type="entry name" value="OmpA-like"/>
</dbReference>
<name>A0ABT8YZB7_9SPIR</name>
<proteinExistence type="predicted"/>
<organism evidence="3 4">
    <name type="scientific">Brachyspira innocens</name>
    <dbReference type="NCBI Taxonomy" id="13264"/>
    <lineage>
        <taxon>Bacteria</taxon>
        <taxon>Pseudomonadati</taxon>
        <taxon>Spirochaetota</taxon>
        <taxon>Spirochaetia</taxon>
        <taxon>Brachyspirales</taxon>
        <taxon>Brachyspiraceae</taxon>
        <taxon>Brachyspira</taxon>
    </lineage>
</organism>
<evidence type="ECO:0000259" key="2">
    <source>
        <dbReference type="Pfam" id="PF00691"/>
    </source>
</evidence>
<feature type="domain" description="OmpA-like" evidence="2">
    <location>
        <begin position="86"/>
        <end position="155"/>
    </location>
</feature>
<comment type="caution">
    <text evidence="3">The sequence shown here is derived from an EMBL/GenBank/DDBJ whole genome shotgun (WGS) entry which is preliminary data.</text>
</comment>
<dbReference type="RefSeq" id="WP_304385421.1">
    <property type="nucleotide sequence ID" value="NZ_JAUPBL010000050.1"/>
</dbReference>
<dbReference type="EMBL" id="JAUPBM010000162">
    <property type="protein sequence ID" value="MDO7021232.1"/>
    <property type="molecule type" value="Genomic_DNA"/>
</dbReference>
<dbReference type="Proteomes" id="UP001175147">
    <property type="component" value="Unassembled WGS sequence"/>
</dbReference>
<dbReference type="Gene3D" id="3.30.1330.60">
    <property type="entry name" value="OmpA-like domain"/>
    <property type="match status" value="1"/>
</dbReference>